<dbReference type="OrthoDB" id="7740340at2"/>
<organism evidence="1 2">
    <name type="scientific">Roseinatronobacter thiooxidans</name>
    <dbReference type="NCBI Taxonomy" id="121821"/>
    <lineage>
        <taxon>Bacteria</taxon>
        <taxon>Pseudomonadati</taxon>
        <taxon>Pseudomonadota</taxon>
        <taxon>Alphaproteobacteria</taxon>
        <taxon>Rhodobacterales</taxon>
        <taxon>Paracoccaceae</taxon>
        <taxon>Roseinatronobacter</taxon>
    </lineage>
</organism>
<evidence type="ECO:0000313" key="1">
    <source>
        <dbReference type="EMBL" id="PZX37963.1"/>
    </source>
</evidence>
<dbReference type="InterPro" id="IPR011856">
    <property type="entry name" value="tRNA_endonuc-like_dom_sf"/>
</dbReference>
<gene>
    <name evidence="1" type="ORF">LY56_03164</name>
</gene>
<dbReference type="RefSeq" id="WP_143079919.1">
    <property type="nucleotide sequence ID" value="NZ_MEHT01000021.1"/>
</dbReference>
<sequence>MPHQLLLPGLPPPPPLPPECRAAREALRNYPKVPGHILSHYAKQLGTSGELLFDSVMMRLGERSIPCAEHEAFDRILWLPQALVRVQIKTRHVMTHDSYVFDIKKGYRGGPTGTKSYNRSDFDILALIVLPESVIKFTAEWQNFHRIRMSEIQDLRKRPGASFTQTLASMGLAEATRSGPPEPV</sequence>
<comment type="caution">
    <text evidence="1">The sequence shown here is derived from an EMBL/GenBank/DDBJ whole genome shotgun (WGS) entry which is preliminary data.</text>
</comment>
<reference evidence="1 2" key="1">
    <citation type="submission" date="2018-06" db="EMBL/GenBank/DDBJ databases">
        <title>Genomic Encyclopedia of Archaeal and Bacterial Type Strains, Phase II (KMG-II): from individual species to whole genera.</title>
        <authorList>
            <person name="Goeker M."/>
        </authorList>
    </citation>
    <scope>NUCLEOTIDE SEQUENCE [LARGE SCALE GENOMIC DNA]</scope>
    <source>
        <strain evidence="1 2">DSM 13087</strain>
    </source>
</reference>
<proteinExistence type="predicted"/>
<dbReference type="GO" id="GO:0003676">
    <property type="term" value="F:nucleic acid binding"/>
    <property type="evidence" value="ECO:0007669"/>
    <property type="project" value="InterPro"/>
</dbReference>
<dbReference type="Proteomes" id="UP000249364">
    <property type="component" value="Unassembled WGS sequence"/>
</dbReference>
<evidence type="ECO:0000313" key="2">
    <source>
        <dbReference type="Proteomes" id="UP000249364"/>
    </source>
</evidence>
<dbReference type="EMBL" id="QKZQ01000020">
    <property type="protein sequence ID" value="PZX37963.1"/>
    <property type="molecule type" value="Genomic_DNA"/>
</dbReference>
<dbReference type="Gene3D" id="3.40.1350.10">
    <property type="match status" value="1"/>
</dbReference>
<dbReference type="AlphaFoldDB" id="A0A2W7PRG3"/>
<accession>A0A2W7PRG3</accession>
<keyword evidence="2" id="KW-1185">Reference proteome</keyword>
<protein>
    <submittedName>
        <fullName evidence="1">Uncharacterized protein</fullName>
    </submittedName>
</protein>
<name>A0A2W7PRG3_9RHOB</name>
<dbReference type="STRING" id="121821.GCA_001870675_01188"/>